<evidence type="ECO:0000313" key="1">
    <source>
        <dbReference type="EMBL" id="CAK0883877.1"/>
    </source>
</evidence>
<reference evidence="1" key="1">
    <citation type="submission" date="2023-10" db="EMBL/GenBank/DDBJ databases">
        <authorList>
            <person name="Chen Y."/>
            <person name="Shah S."/>
            <person name="Dougan E. K."/>
            <person name="Thang M."/>
            <person name="Chan C."/>
        </authorList>
    </citation>
    <scope>NUCLEOTIDE SEQUENCE [LARGE SCALE GENOMIC DNA]</scope>
</reference>
<feature type="non-terminal residue" evidence="1">
    <location>
        <position position="106"/>
    </location>
</feature>
<evidence type="ECO:0000313" key="2">
    <source>
        <dbReference type="Proteomes" id="UP001189429"/>
    </source>
</evidence>
<feature type="non-terminal residue" evidence="1">
    <location>
        <position position="1"/>
    </location>
</feature>
<keyword evidence="2" id="KW-1185">Reference proteome</keyword>
<comment type="caution">
    <text evidence="1">The sequence shown here is derived from an EMBL/GenBank/DDBJ whole genome shotgun (WGS) entry which is preliminary data.</text>
</comment>
<gene>
    <name evidence="1" type="ORF">PCOR1329_LOCUS65973</name>
</gene>
<organism evidence="1 2">
    <name type="scientific">Prorocentrum cordatum</name>
    <dbReference type="NCBI Taxonomy" id="2364126"/>
    <lineage>
        <taxon>Eukaryota</taxon>
        <taxon>Sar</taxon>
        <taxon>Alveolata</taxon>
        <taxon>Dinophyceae</taxon>
        <taxon>Prorocentrales</taxon>
        <taxon>Prorocentraceae</taxon>
        <taxon>Prorocentrum</taxon>
    </lineage>
</organism>
<sequence length="106" mass="11563">VATACFGCAAVDAKDVGDSRRHLSCNGARWCMRVFQDALLRTSEIEAAGLKIVVDTRKLDKRDSFRCTVSHVQSQAAGLRDFLLATPSDQSGLLITATMDDAEMWV</sequence>
<proteinExistence type="predicted"/>
<dbReference type="EMBL" id="CAUYUJ010018478">
    <property type="protein sequence ID" value="CAK0883877.1"/>
    <property type="molecule type" value="Genomic_DNA"/>
</dbReference>
<accession>A0ABN9WGA2</accession>
<name>A0ABN9WGA2_9DINO</name>
<protein>
    <submittedName>
        <fullName evidence="1">Uncharacterized protein</fullName>
    </submittedName>
</protein>
<dbReference type="Proteomes" id="UP001189429">
    <property type="component" value="Unassembled WGS sequence"/>
</dbReference>